<evidence type="ECO:0000259" key="13">
    <source>
        <dbReference type="PROSITE" id="PS50303"/>
    </source>
</evidence>
<dbReference type="FunFam" id="1.25.10.10:FF:000207">
    <property type="entry name" value="Pumilio RNA-binding family member 3"/>
    <property type="match status" value="1"/>
</dbReference>
<dbReference type="InterPro" id="IPR016024">
    <property type="entry name" value="ARM-type_fold"/>
</dbReference>
<dbReference type="SUPFAM" id="SSF48371">
    <property type="entry name" value="ARM repeat"/>
    <property type="match status" value="1"/>
</dbReference>
<organism evidence="14 15">
    <name type="scientific">Callorhinchus milii</name>
    <name type="common">Ghost shark</name>
    <dbReference type="NCBI Taxonomy" id="7868"/>
    <lineage>
        <taxon>Eukaryota</taxon>
        <taxon>Metazoa</taxon>
        <taxon>Chordata</taxon>
        <taxon>Craniata</taxon>
        <taxon>Vertebrata</taxon>
        <taxon>Chondrichthyes</taxon>
        <taxon>Holocephali</taxon>
        <taxon>Chimaeriformes</taxon>
        <taxon>Callorhinchidae</taxon>
        <taxon>Callorhinchus</taxon>
    </lineage>
</organism>
<protein>
    <recommendedName>
        <fullName evidence="10">Pumilio homolog 3</fullName>
    </recommendedName>
</protein>
<dbReference type="KEGG" id="cmk:103178092"/>
<feature type="domain" description="PUM-HD" evidence="13">
    <location>
        <begin position="134"/>
        <end position="507"/>
    </location>
</feature>
<dbReference type="InterPro" id="IPR001313">
    <property type="entry name" value="Pumilio_RNA-bd_rpt"/>
</dbReference>
<keyword evidence="7" id="KW-0238">DNA-binding</keyword>
<gene>
    <name evidence="14" type="primary">pum3</name>
</gene>
<feature type="region of interest" description="Disordered" evidence="12">
    <location>
        <begin position="1"/>
        <end position="110"/>
    </location>
</feature>
<dbReference type="AlphaFoldDB" id="A0A4W3HKH4"/>
<dbReference type="OrthoDB" id="497380at2759"/>
<dbReference type="PANTHER" id="PTHR13389:SF0">
    <property type="entry name" value="PUMILIO HOMOLOG 3"/>
    <property type="match status" value="1"/>
</dbReference>
<evidence type="ECO:0000256" key="6">
    <source>
        <dbReference type="ARBA" id="ARBA00022884"/>
    </source>
</evidence>
<dbReference type="STRING" id="7868.ENSCMIP00000017593"/>
<dbReference type="GO" id="GO:0003677">
    <property type="term" value="F:DNA binding"/>
    <property type="evidence" value="ECO:0007669"/>
    <property type="project" value="UniProtKB-KW"/>
</dbReference>
<keyword evidence="4" id="KW-0158">Chromosome</keyword>
<dbReference type="GO" id="GO:0005694">
    <property type="term" value="C:chromosome"/>
    <property type="evidence" value="ECO:0007669"/>
    <property type="project" value="UniProtKB-SubCell"/>
</dbReference>
<proteinExistence type="predicted"/>
<dbReference type="RefSeq" id="XP_042188894.1">
    <property type="nucleotide sequence ID" value="XM_042332960.1"/>
</dbReference>
<dbReference type="InParanoid" id="A0A4W3HKH4"/>
<dbReference type="GO" id="GO:0006417">
    <property type="term" value="P:regulation of translation"/>
    <property type="evidence" value="ECO:0007669"/>
    <property type="project" value="TreeGrafter"/>
</dbReference>
<evidence type="ECO:0000256" key="3">
    <source>
        <dbReference type="ARBA" id="ARBA00004642"/>
    </source>
</evidence>
<dbReference type="Ensembl" id="ENSCMIT00000017931.1">
    <property type="protein sequence ID" value="ENSCMIP00000017593.1"/>
    <property type="gene ID" value="ENSCMIG00000008286.1"/>
</dbReference>
<feature type="compositionally biased region" description="Basic and acidic residues" evidence="12">
    <location>
        <begin position="1"/>
        <end position="10"/>
    </location>
</feature>
<evidence type="ECO:0000256" key="11">
    <source>
        <dbReference type="PROSITE-ProRule" id="PRU00317"/>
    </source>
</evidence>
<comment type="function">
    <text evidence="9">Inhibits the poly(ADP-ribosyl)ation activity of PARP1 and the degradation of PARP1 by CASP3 following genotoxic stress. Binds to double-stranded RNA or DNA without sequence specificity. Involved in development of the eye and of primordial germ cells.</text>
</comment>
<name>A0A4W3HKH4_CALMI</name>
<evidence type="ECO:0000256" key="12">
    <source>
        <dbReference type="SAM" id="MobiDB-lite"/>
    </source>
</evidence>
<reference evidence="14" key="4">
    <citation type="submission" date="2025-08" db="UniProtKB">
        <authorList>
            <consortium name="Ensembl"/>
        </authorList>
    </citation>
    <scope>IDENTIFICATION</scope>
</reference>
<sequence>MVVGKKRFEAKATNSPGKNKFKGSVHTTSDFDAPRKFRGEAGKGKPKFRSQKYEKGPKKFVSKRNENPDGKAYVAGMKRKQQTVGAFGKKRKQSEGNEEKGEKPKWSEFKKQKKELKQNRQQQDRKTHFDLVIRSKQIWESVRRKDCTKEKRAELMKELQKLLHGKIKDVAFAHDSTRVIQCYIQFGEEEQRKEVFEELKEHLIELSKSKYGRHIVKKFLMYGNKQQVAEIIKSFKGEVKKMLRHSEASSIVEFAYNDKAVLEQRNLLTEELYGTKFMICKSAACPTLDQVLESNPDWREGILEEMKQILAPMAQKEAVIKHSLVHKVFLDFFRHCPAKLRSEMIEAVREAVIYLAHTHDGARVAMHCLWHGTTKDRKVIVKTMKTFVEKSASGEFSHLVLLAAFDCIDDTKLVKQIIISEIISSLPSLINNKYGKKVLLYLLSPRDPGHIVPEIIKLLQEGDGNAYSKKDAEVRRHELLEAISPALLEYLQENAREVVMNNATSVIVADILGCALGDVQPVIKAIANVAAETFVPGGQEGKLHMAEHPAGHLVLKWLIEQDGKLKELGKPECFARTLVECVGIENLKTWAQVNRGAIVLCCLLQSKDEDVANTMKKGLKSLVPKLQKTKSLKGVEMLLEKLTA</sequence>
<evidence type="ECO:0000256" key="8">
    <source>
        <dbReference type="ARBA" id="ARBA00023242"/>
    </source>
</evidence>
<evidence type="ECO:0000256" key="10">
    <source>
        <dbReference type="ARBA" id="ARBA00073764"/>
    </source>
</evidence>
<keyword evidence="8" id="KW-0539">Nucleus</keyword>
<evidence type="ECO:0000256" key="4">
    <source>
        <dbReference type="ARBA" id="ARBA00022454"/>
    </source>
</evidence>
<evidence type="ECO:0000256" key="1">
    <source>
        <dbReference type="ARBA" id="ARBA00004286"/>
    </source>
</evidence>
<reference evidence="15" key="1">
    <citation type="journal article" date="2006" name="Science">
        <title>Ancient noncoding elements conserved in the human genome.</title>
        <authorList>
            <person name="Venkatesh B."/>
            <person name="Kirkness E.F."/>
            <person name="Loh Y.H."/>
            <person name="Halpern A.L."/>
            <person name="Lee A.P."/>
            <person name="Johnson J."/>
            <person name="Dandona N."/>
            <person name="Viswanathan L.D."/>
            <person name="Tay A."/>
            <person name="Venter J.C."/>
            <person name="Strausberg R.L."/>
            <person name="Brenner S."/>
        </authorList>
    </citation>
    <scope>NUCLEOTIDE SEQUENCE [LARGE SCALE GENOMIC DNA]</scope>
</reference>
<evidence type="ECO:0000256" key="7">
    <source>
        <dbReference type="ARBA" id="ARBA00023125"/>
    </source>
</evidence>
<keyword evidence="6" id="KW-0694">RNA-binding</keyword>
<evidence type="ECO:0000256" key="9">
    <source>
        <dbReference type="ARBA" id="ARBA00055542"/>
    </source>
</evidence>
<dbReference type="FunFam" id="1.25.10.10:FF:001092">
    <property type="entry name" value="Pumilio RNA-binding family member 3"/>
    <property type="match status" value="1"/>
</dbReference>
<feature type="compositionally biased region" description="Basic and acidic residues" evidence="12">
    <location>
        <begin position="51"/>
        <end position="69"/>
    </location>
</feature>
<dbReference type="Gene3D" id="1.25.10.10">
    <property type="entry name" value="Leucine-rich Repeat Variant"/>
    <property type="match status" value="1"/>
</dbReference>
<dbReference type="PANTHER" id="PTHR13389">
    <property type="entry name" value="PUMILIO HOMOLOG 3"/>
    <property type="match status" value="1"/>
</dbReference>
<feature type="compositionally biased region" description="Basic and acidic residues" evidence="12">
    <location>
        <begin position="32"/>
        <end position="43"/>
    </location>
</feature>
<dbReference type="SMART" id="SM00025">
    <property type="entry name" value="Pumilio"/>
    <property type="match status" value="6"/>
</dbReference>
<evidence type="ECO:0000256" key="5">
    <source>
        <dbReference type="ARBA" id="ARBA00022737"/>
    </source>
</evidence>
<evidence type="ECO:0000313" key="15">
    <source>
        <dbReference type="Proteomes" id="UP000314986"/>
    </source>
</evidence>
<dbReference type="Proteomes" id="UP000314986">
    <property type="component" value="Unassembled WGS sequence"/>
</dbReference>
<dbReference type="PROSITE" id="PS50303">
    <property type="entry name" value="PUM_HD"/>
    <property type="match status" value="1"/>
</dbReference>
<comment type="subcellular location">
    <subcellularLocation>
        <location evidence="1">Chromosome</location>
    </subcellularLocation>
    <subcellularLocation>
        <location evidence="2">Nucleus</location>
        <location evidence="2">Nucleolus</location>
    </subcellularLocation>
    <subcellularLocation>
        <location evidence="3">Nucleus</location>
        <location evidence="3">Nucleoplasm</location>
    </subcellularLocation>
</comment>
<dbReference type="InterPro" id="IPR012959">
    <property type="entry name" value="CPL_dom"/>
</dbReference>
<dbReference type="InterPro" id="IPR033133">
    <property type="entry name" value="PUM-HD"/>
</dbReference>
<keyword evidence="5" id="KW-0677">Repeat</keyword>
<keyword evidence="15" id="KW-1185">Reference proteome</keyword>
<dbReference type="PROSITE" id="PS50302">
    <property type="entry name" value="PUM"/>
    <property type="match status" value="1"/>
</dbReference>
<dbReference type="InterPro" id="IPR040059">
    <property type="entry name" value="PUM3"/>
</dbReference>
<dbReference type="GO" id="GO:0005730">
    <property type="term" value="C:nucleolus"/>
    <property type="evidence" value="ECO:0007669"/>
    <property type="project" value="UniProtKB-SubCell"/>
</dbReference>
<evidence type="ECO:0000313" key="14">
    <source>
        <dbReference type="Ensembl" id="ENSCMIP00000017593.1"/>
    </source>
</evidence>
<accession>A0A4W3HKH4</accession>
<reference evidence="15" key="2">
    <citation type="journal article" date="2007" name="PLoS Biol.">
        <title>Survey sequencing and comparative analysis of the elephant shark (Callorhinchus milii) genome.</title>
        <authorList>
            <person name="Venkatesh B."/>
            <person name="Kirkness E.F."/>
            <person name="Loh Y.H."/>
            <person name="Halpern A.L."/>
            <person name="Lee A.P."/>
            <person name="Johnson J."/>
            <person name="Dandona N."/>
            <person name="Viswanathan L.D."/>
            <person name="Tay A."/>
            <person name="Venter J.C."/>
            <person name="Strausberg R.L."/>
            <person name="Brenner S."/>
        </authorList>
    </citation>
    <scope>NUCLEOTIDE SEQUENCE [LARGE SCALE GENOMIC DNA]</scope>
</reference>
<dbReference type="CTD" id="9933"/>
<dbReference type="GeneID" id="103178092"/>
<dbReference type="Pfam" id="PF08144">
    <property type="entry name" value="CPL"/>
    <property type="match status" value="1"/>
</dbReference>
<evidence type="ECO:0000256" key="2">
    <source>
        <dbReference type="ARBA" id="ARBA00004604"/>
    </source>
</evidence>
<feature type="compositionally biased region" description="Basic and acidic residues" evidence="12">
    <location>
        <begin position="93"/>
        <end position="110"/>
    </location>
</feature>
<dbReference type="GO" id="GO:0003729">
    <property type="term" value="F:mRNA binding"/>
    <property type="evidence" value="ECO:0007669"/>
    <property type="project" value="TreeGrafter"/>
</dbReference>
<dbReference type="GO" id="GO:0005654">
    <property type="term" value="C:nucleoplasm"/>
    <property type="evidence" value="ECO:0007669"/>
    <property type="project" value="UniProtKB-SubCell"/>
</dbReference>
<dbReference type="GeneTree" id="ENSGT00390000015757"/>
<dbReference type="InterPro" id="IPR011989">
    <property type="entry name" value="ARM-like"/>
</dbReference>
<dbReference type="OMA" id="YGPEFSI"/>
<reference evidence="14" key="5">
    <citation type="submission" date="2025-09" db="UniProtKB">
        <authorList>
            <consortium name="Ensembl"/>
        </authorList>
    </citation>
    <scope>IDENTIFICATION</scope>
</reference>
<feature type="repeat" description="Pumilio" evidence="11">
    <location>
        <begin position="198"/>
        <end position="233"/>
    </location>
</feature>
<reference evidence="15" key="3">
    <citation type="journal article" date="2014" name="Nature">
        <title>Elephant shark genome provides unique insights into gnathostome evolution.</title>
        <authorList>
            <consortium name="International Elephant Shark Genome Sequencing Consortium"/>
            <person name="Venkatesh B."/>
            <person name="Lee A.P."/>
            <person name="Ravi V."/>
            <person name="Maurya A.K."/>
            <person name="Lian M.M."/>
            <person name="Swann J.B."/>
            <person name="Ohta Y."/>
            <person name="Flajnik M.F."/>
            <person name="Sutoh Y."/>
            <person name="Kasahara M."/>
            <person name="Hoon S."/>
            <person name="Gangu V."/>
            <person name="Roy S.W."/>
            <person name="Irimia M."/>
            <person name="Korzh V."/>
            <person name="Kondrychyn I."/>
            <person name="Lim Z.W."/>
            <person name="Tay B.H."/>
            <person name="Tohari S."/>
            <person name="Kong K.W."/>
            <person name="Ho S."/>
            <person name="Lorente-Galdos B."/>
            <person name="Quilez J."/>
            <person name="Marques-Bonet T."/>
            <person name="Raney B.J."/>
            <person name="Ingham P.W."/>
            <person name="Tay A."/>
            <person name="Hillier L.W."/>
            <person name="Minx P."/>
            <person name="Boehm T."/>
            <person name="Wilson R.K."/>
            <person name="Brenner S."/>
            <person name="Warren W.C."/>
        </authorList>
    </citation>
    <scope>NUCLEOTIDE SEQUENCE [LARGE SCALE GENOMIC DNA]</scope>
</reference>